<accession>A0ACD0P5W1</accession>
<proteinExistence type="predicted"/>
<name>A0ACD0P5W1_9BASI</name>
<protein>
    <submittedName>
        <fullName evidence="1">DER1-domain-containing protein</fullName>
    </submittedName>
</protein>
<evidence type="ECO:0000313" key="1">
    <source>
        <dbReference type="EMBL" id="PWN53430.1"/>
    </source>
</evidence>
<evidence type="ECO:0000313" key="2">
    <source>
        <dbReference type="Proteomes" id="UP000245626"/>
    </source>
</evidence>
<gene>
    <name evidence="1" type="ORF">IE53DRAFT_404631</name>
</gene>
<dbReference type="EMBL" id="KZ819726">
    <property type="protein sequence ID" value="PWN53430.1"/>
    <property type="molecule type" value="Genomic_DNA"/>
</dbReference>
<organism evidence="1 2">
    <name type="scientific">Violaceomyces palustris</name>
    <dbReference type="NCBI Taxonomy" id="1673888"/>
    <lineage>
        <taxon>Eukaryota</taxon>
        <taxon>Fungi</taxon>
        <taxon>Dikarya</taxon>
        <taxon>Basidiomycota</taxon>
        <taxon>Ustilaginomycotina</taxon>
        <taxon>Ustilaginomycetes</taxon>
        <taxon>Violaceomycetales</taxon>
        <taxon>Violaceomycetaceae</taxon>
        <taxon>Violaceomyces</taxon>
    </lineage>
</organism>
<keyword evidence="2" id="KW-1185">Reference proteome</keyword>
<sequence length="462" mass="49452">MEEIKKIPPVTRTLIFSTALVTVPCLLAIANPYNYLLWWPAIWKKYQVWRIYTSFFYGGSGLPLLFDTFLLYRNSSDLEINHFFRRTSSYVYALLIMSASILVLNYPLGSTVLFNPMLNALTYLWSRTNPHSRVSFFGLINCPAPWLPYAYLLLDLVRGGPGLVIQSATGLVSAHLYWFLSQILPSTDGGRGPRLVQTPESLQRLLPDSVDPSVRGSGIRTGNASINTSFGSVWAPRGSQQNLANSSFPSRGGGNTLSGGTSSYSSWLPSFLRSGNGGGSSRGGGGGEGGGTRGARSSDSSRAPSREEMLAAAEKRLRDQRANSIAGRNSSSPIASSNKTRTTATTTSLTSPVNGRPTPLGGQGAVTSGTSPSSGTSQPFKRNVKTNPNNMFTFNQLNLGEGGPEENRSSSGGKVAEERKPSDDQEDHPPSPSGKGKGKEVDASTPTSNSHNWGGSGQRLGD</sequence>
<reference evidence="1 2" key="1">
    <citation type="journal article" date="2018" name="Mol. Biol. Evol.">
        <title>Broad Genomic Sampling Reveals a Smut Pathogenic Ancestry of the Fungal Clade Ustilaginomycotina.</title>
        <authorList>
            <person name="Kijpornyongpan T."/>
            <person name="Mondo S.J."/>
            <person name="Barry K."/>
            <person name="Sandor L."/>
            <person name="Lee J."/>
            <person name="Lipzen A."/>
            <person name="Pangilinan J."/>
            <person name="LaButti K."/>
            <person name="Hainaut M."/>
            <person name="Henrissat B."/>
            <person name="Grigoriev I.V."/>
            <person name="Spatafora J.W."/>
            <person name="Aime M.C."/>
        </authorList>
    </citation>
    <scope>NUCLEOTIDE SEQUENCE [LARGE SCALE GENOMIC DNA]</scope>
    <source>
        <strain evidence="1 2">SA 807</strain>
    </source>
</reference>
<dbReference type="Proteomes" id="UP000245626">
    <property type="component" value="Unassembled WGS sequence"/>
</dbReference>